<dbReference type="EMBL" id="JBEZAE010000015">
    <property type="protein sequence ID" value="MEU7072972.1"/>
    <property type="molecule type" value="Genomic_DNA"/>
</dbReference>
<dbReference type="RefSeq" id="WP_358476274.1">
    <property type="nucleotide sequence ID" value="NZ_JBEZAE010000015.1"/>
</dbReference>
<evidence type="ECO:0008006" key="3">
    <source>
        <dbReference type="Google" id="ProtNLM"/>
    </source>
</evidence>
<protein>
    <recommendedName>
        <fullName evidence="3">MarR family transcriptional regulator</fullName>
    </recommendedName>
</protein>
<evidence type="ECO:0000313" key="2">
    <source>
        <dbReference type="Proteomes" id="UP001551329"/>
    </source>
</evidence>
<sequence length="102" mass="10923">MATPTSSNLTAVTRSTVTIAVTETTVHTVTPKMWEALAKLEAHPLDSTAMAWRVGTWGRTSALCSRLVRAGLAEYQTNTCLITEQGRAALSQRPAGRQPTAP</sequence>
<comment type="caution">
    <text evidence="1">The sequence shown here is derived from an EMBL/GenBank/DDBJ whole genome shotgun (WGS) entry which is preliminary data.</text>
</comment>
<keyword evidence="2" id="KW-1185">Reference proteome</keyword>
<proteinExistence type="predicted"/>
<accession>A0ABV3CDW2</accession>
<gene>
    <name evidence="1" type="ORF">AB0A88_22880</name>
</gene>
<evidence type="ECO:0000313" key="1">
    <source>
        <dbReference type="EMBL" id="MEU7072972.1"/>
    </source>
</evidence>
<name>A0ABV3CDW2_9ACTN</name>
<reference evidence="1 2" key="1">
    <citation type="submission" date="2024-06" db="EMBL/GenBank/DDBJ databases">
        <title>The Natural Products Discovery Center: Release of the First 8490 Sequenced Strains for Exploring Actinobacteria Biosynthetic Diversity.</title>
        <authorList>
            <person name="Kalkreuter E."/>
            <person name="Kautsar S.A."/>
            <person name="Yang D."/>
            <person name="Bader C.D."/>
            <person name="Teijaro C.N."/>
            <person name="Fluegel L."/>
            <person name="Davis C.M."/>
            <person name="Simpson J.R."/>
            <person name="Lauterbach L."/>
            <person name="Steele A.D."/>
            <person name="Gui C."/>
            <person name="Meng S."/>
            <person name="Li G."/>
            <person name="Viehrig K."/>
            <person name="Ye F."/>
            <person name="Su P."/>
            <person name="Kiefer A.F."/>
            <person name="Nichols A."/>
            <person name="Cepeda A.J."/>
            <person name="Yan W."/>
            <person name="Fan B."/>
            <person name="Jiang Y."/>
            <person name="Adhikari A."/>
            <person name="Zheng C.-J."/>
            <person name="Schuster L."/>
            <person name="Cowan T.M."/>
            <person name="Smanski M.J."/>
            <person name="Chevrette M.G."/>
            <person name="De Carvalho L.P.S."/>
            <person name="Shen B."/>
        </authorList>
    </citation>
    <scope>NUCLEOTIDE SEQUENCE [LARGE SCALE GENOMIC DNA]</scope>
    <source>
        <strain evidence="1 2">NPDC045974</strain>
    </source>
</reference>
<dbReference type="Proteomes" id="UP001551329">
    <property type="component" value="Unassembled WGS sequence"/>
</dbReference>
<organism evidence="1 2">
    <name type="scientific">Streptomyces narbonensis</name>
    <dbReference type="NCBI Taxonomy" id="67333"/>
    <lineage>
        <taxon>Bacteria</taxon>
        <taxon>Bacillati</taxon>
        <taxon>Actinomycetota</taxon>
        <taxon>Actinomycetes</taxon>
        <taxon>Kitasatosporales</taxon>
        <taxon>Streptomycetaceae</taxon>
        <taxon>Streptomyces</taxon>
    </lineage>
</organism>